<sequence>MSSIVKATAPRAQRFVAGGTSSGLAQQAWCGDTSNSTPAELSQSQEKRCAKFMIAIEDDRQGAQSLFLRPAQRRHPGQTNGHIGLYFRFAVLSLVKS</sequence>
<comment type="caution">
    <text evidence="1">The sequence shown here is derived from an EMBL/GenBank/DDBJ whole genome shotgun (WGS) entry which is preliminary data.</text>
</comment>
<dbReference type="AlphaFoldDB" id="A0A5B7E3P3"/>
<evidence type="ECO:0000313" key="2">
    <source>
        <dbReference type="Proteomes" id="UP000324222"/>
    </source>
</evidence>
<gene>
    <name evidence="1" type="ORF">E2C01_021073</name>
</gene>
<name>A0A5B7E3P3_PORTR</name>
<evidence type="ECO:0000313" key="1">
    <source>
        <dbReference type="EMBL" id="MPC27883.1"/>
    </source>
</evidence>
<dbReference type="Proteomes" id="UP000324222">
    <property type="component" value="Unassembled WGS sequence"/>
</dbReference>
<reference evidence="1 2" key="1">
    <citation type="submission" date="2019-05" db="EMBL/GenBank/DDBJ databases">
        <title>Another draft genome of Portunus trituberculatus and its Hox gene families provides insights of decapod evolution.</title>
        <authorList>
            <person name="Jeong J.-H."/>
            <person name="Song I."/>
            <person name="Kim S."/>
            <person name="Choi T."/>
            <person name="Kim D."/>
            <person name="Ryu S."/>
            <person name="Kim W."/>
        </authorList>
    </citation>
    <scope>NUCLEOTIDE SEQUENCE [LARGE SCALE GENOMIC DNA]</scope>
    <source>
        <tissue evidence="1">Muscle</tissue>
    </source>
</reference>
<dbReference type="EMBL" id="VSRR010001819">
    <property type="protein sequence ID" value="MPC27883.1"/>
    <property type="molecule type" value="Genomic_DNA"/>
</dbReference>
<protein>
    <submittedName>
        <fullName evidence="1">Uncharacterized protein</fullName>
    </submittedName>
</protein>
<keyword evidence="2" id="KW-1185">Reference proteome</keyword>
<proteinExistence type="predicted"/>
<organism evidence="1 2">
    <name type="scientific">Portunus trituberculatus</name>
    <name type="common">Swimming crab</name>
    <name type="synonym">Neptunus trituberculatus</name>
    <dbReference type="NCBI Taxonomy" id="210409"/>
    <lineage>
        <taxon>Eukaryota</taxon>
        <taxon>Metazoa</taxon>
        <taxon>Ecdysozoa</taxon>
        <taxon>Arthropoda</taxon>
        <taxon>Crustacea</taxon>
        <taxon>Multicrustacea</taxon>
        <taxon>Malacostraca</taxon>
        <taxon>Eumalacostraca</taxon>
        <taxon>Eucarida</taxon>
        <taxon>Decapoda</taxon>
        <taxon>Pleocyemata</taxon>
        <taxon>Brachyura</taxon>
        <taxon>Eubrachyura</taxon>
        <taxon>Portunoidea</taxon>
        <taxon>Portunidae</taxon>
        <taxon>Portuninae</taxon>
        <taxon>Portunus</taxon>
    </lineage>
</organism>
<accession>A0A5B7E3P3</accession>